<sequence>MRGSGVHYIQSAGFRSALHSECRVQDCVTFRSALHSEFRVQECVTFRVRGSGVHYI</sequence>
<dbReference type="EMBL" id="KZ060221">
    <property type="protein sequence ID" value="PIO12622.1"/>
    <property type="molecule type" value="Genomic_DNA"/>
</dbReference>
<dbReference type="Proteomes" id="UP000228934">
    <property type="component" value="Unassembled WGS sequence"/>
</dbReference>
<evidence type="ECO:0000313" key="1">
    <source>
        <dbReference type="EMBL" id="PIO12622.1"/>
    </source>
</evidence>
<keyword evidence="2" id="KW-1185">Reference proteome</keyword>
<gene>
    <name evidence="1" type="ORF">AB205_0182580</name>
</gene>
<name>A0A2G9QAI5_AQUCT</name>
<proteinExistence type="predicted"/>
<reference evidence="2" key="1">
    <citation type="journal article" date="2017" name="Nat. Commun.">
        <title>The North American bullfrog draft genome provides insight into hormonal regulation of long noncoding RNA.</title>
        <authorList>
            <person name="Hammond S.A."/>
            <person name="Warren R.L."/>
            <person name="Vandervalk B.P."/>
            <person name="Kucuk E."/>
            <person name="Khan H."/>
            <person name="Gibb E.A."/>
            <person name="Pandoh P."/>
            <person name="Kirk H."/>
            <person name="Zhao Y."/>
            <person name="Jones M."/>
            <person name="Mungall A.J."/>
            <person name="Coope R."/>
            <person name="Pleasance S."/>
            <person name="Moore R.A."/>
            <person name="Holt R.A."/>
            <person name="Round J.M."/>
            <person name="Ohora S."/>
            <person name="Walle B.V."/>
            <person name="Veldhoen N."/>
            <person name="Helbing C.C."/>
            <person name="Birol I."/>
        </authorList>
    </citation>
    <scope>NUCLEOTIDE SEQUENCE [LARGE SCALE GENOMIC DNA]</scope>
</reference>
<evidence type="ECO:0000313" key="2">
    <source>
        <dbReference type="Proteomes" id="UP000228934"/>
    </source>
</evidence>
<dbReference type="OrthoDB" id="272810at2759"/>
<dbReference type="AlphaFoldDB" id="A0A2G9QAI5"/>
<accession>A0A2G9QAI5</accession>
<organism evidence="1 2">
    <name type="scientific">Aquarana catesbeiana</name>
    <name type="common">American bullfrog</name>
    <name type="synonym">Rana catesbeiana</name>
    <dbReference type="NCBI Taxonomy" id="8400"/>
    <lineage>
        <taxon>Eukaryota</taxon>
        <taxon>Metazoa</taxon>
        <taxon>Chordata</taxon>
        <taxon>Craniata</taxon>
        <taxon>Vertebrata</taxon>
        <taxon>Euteleostomi</taxon>
        <taxon>Amphibia</taxon>
        <taxon>Batrachia</taxon>
        <taxon>Anura</taxon>
        <taxon>Neobatrachia</taxon>
        <taxon>Ranoidea</taxon>
        <taxon>Ranidae</taxon>
        <taxon>Aquarana</taxon>
    </lineage>
</organism>
<protein>
    <submittedName>
        <fullName evidence="1">Uncharacterized protein</fullName>
    </submittedName>
</protein>